<keyword evidence="4" id="KW-1185">Reference proteome</keyword>
<feature type="transmembrane region" description="Helical" evidence="1">
    <location>
        <begin position="230"/>
        <end position="254"/>
    </location>
</feature>
<evidence type="ECO:0000256" key="1">
    <source>
        <dbReference type="SAM" id="Phobius"/>
    </source>
</evidence>
<evidence type="ECO:0000313" key="3">
    <source>
        <dbReference type="EMBL" id="QWF69727.1"/>
    </source>
</evidence>
<reference evidence="3" key="1">
    <citation type="submission" date="2021-04" db="EMBL/GenBank/DDBJ databases">
        <title>Draft genome sequence data of methanotrophic Methylovulum sp. strain S1L and Methylomonas sp. strain S2AM isolated from boreal lake water columns.</title>
        <authorList>
            <person name="Rissanen A.J."/>
            <person name="Mangayil R."/>
            <person name="Svenning M.M."/>
            <person name="Khanongnuch R."/>
        </authorList>
    </citation>
    <scope>NUCLEOTIDE SEQUENCE</scope>
    <source>
        <strain evidence="3">S2AM</strain>
    </source>
</reference>
<dbReference type="EMBL" id="CP073754">
    <property type="protein sequence ID" value="QWF69727.1"/>
    <property type="molecule type" value="Genomic_DNA"/>
</dbReference>
<gene>
    <name evidence="3" type="ORF">KEF85_10105</name>
</gene>
<organism evidence="3 4">
    <name type="scientific">Methylomonas paludis</name>
    <dbReference type="NCBI Taxonomy" id="1173101"/>
    <lineage>
        <taxon>Bacteria</taxon>
        <taxon>Pseudomonadati</taxon>
        <taxon>Pseudomonadota</taxon>
        <taxon>Gammaproteobacteria</taxon>
        <taxon>Methylococcales</taxon>
        <taxon>Methylococcaceae</taxon>
        <taxon>Methylomonas</taxon>
    </lineage>
</organism>
<dbReference type="KEGG" id="mpad:KEF85_10105"/>
<proteinExistence type="predicted"/>
<feature type="signal peptide" evidence="2">
    <location>
        <begin position="1"/>
        <end position="24"/>
    </location>
</feature>
<evidence type="ECO:0000256" key="2">
    <source>
        <dbReference type="SAM" id="SignalP"/>
    </source>
</evidence>
<keyword evidence="1" id="KW-0472">Membrane</keyword>
<keyword evidence="1" id="KW-1133">Transmembrane helix</keyword>
<dbReference type="Proteomes" id="UP000676649">
    <property type="component" value="Chromosome"/>
</dbReference>
<evidence type="ECO:0008006" key="5">
    <source>
        <dbReference type="Google" id="ProtNLM"/>
    </source>
</evidence>
<accession>A0A975MKZ4</accession>
<dbReference type="RefSeq" id="WP_215580124.1">
    <property type="nucleotide sequence ID" value="NZ_CP073754.1"/>
</dbReference>
<dbReference type="AlphaFoldDB" id="A0A975MKZ4"/>
<feature type="chain" id="PRO_5038136161" description="Secreted protein" evidence="2">
    <location>
        <begin position="25"/>
        <end position="263"/>
    </location>
</feature>
<name>A0A975MKZ4_9GAMM</name>
<keyword evidence="1" id="KW-0812">Transmembrane</keyword>
<keyword evidence="2" id="KW-0732">Signal</keyword>
<sequence>MKPDRLKTLGLSLMLAGGVSVAQATTLPNNDLFLNAYDTYQSTSYNIDLGVSLATFISEDSNSLVLPTSDSGFFSWVNNTLANGGSIIYNIAAANLITPKGTTLDGLLVSEEPGNKALDAAQNLFQMGGLQTTILNRIANINGVGGVGLVPSDTFSQGLAGFYSTGGTWGEGQGSPSVNDSTTLGGTGLNTLELLFEHTTGISTGLKNSTVMTLEKLPGTFSIDAANSHVVWNVASVPVPGAVWLFSGGLIAMLKLQKRKSNI</sequence>
<evidence type="ECO:0000313" key="4">
    <source>
        <dbReference type="Proteomes" id="UP000676649"/>
    </source>
</evidence>
<protein>
    <recommendedName>
        <fullName evidence="5">Secreted protein</fullName>
    </recommendedName>
</protein>